<keyword evidence="2" id="KW-1185">Reference proteome</keyword>
<proteinExistence type="predicted"/>
<dbReference type="Proteomes" id="UP000076532">
    <property type="component" value="Unassembled WGS sequence"/>
</dbReference>
<dbReference type="SUPFAM" id="SSF53098">
    <property type="entry name" value="Ribonuclease H-like"/>
    <property type="match status" value="1"/>
</dbReference>
<dbReference type="OrthoDB" id="3270175at2759"/>
<evidence type="ECO:0000313" key="1">
    <source>
        <dbReference type="EMBL" id="KZP32729.1"/>
    </source>
</evidence>
<gene>
    <name evidence="1" type="ORF">FIBSPDRAFT_664534</name>
</gene>
<name>A0A166VHB5_9AGAM</name>
<accession>A0A166VHB5</accession>
<sequence>YPILSRIALDYLPVQGSSVPRKRVFSDVGLTDDKCCARLLPANFGDIQTVKGKY</sequence>
<dbReference type="AlphaFoldDB" id="A0A166VHB5"/>
<dbReference type="InterPro" id="IPR012337">
    <property type="entry name" value="RNaseH-like_sf"/>
</dbReference>
<evidence type="ECO:0008006" key="3">
    <source>
        <dbReference type="Google" id="ProtNLM"/>
    </source>
</evidence>
<dbReference type="EMBL" id="KV417485">
    <property type="protein sequence ID" value="KZP32729.1"/>
    <property type="molecule type" value="Genomic_DNA"/>
</dbReference>
<organism evidence="1 2">
    <name type="scientific">Athelia psychrophila</name>
    <dbReference type="NCBI Taxonomy" id="1759441"/>
    <lineage>
        <taxon>Eukaryota</taxon>
        <taxon>Fungi</taxon>
        <taxon>Dikarya</taxon>
        <taxon>Basidiomycota</taxon>
        <taxon>Agaricomycotina</taxon>
        <taxon>Agaricomycetes</taxon>
        <taxon>Agaricomycetidae</taxon>
        <taxon>Atheliales</taxon>
        <taxon>Atheliaceae</taxon>
        <taxon>Athelia</taxon>
    </lineage>
</organism>
<evidence type="ECO:0000313" key="2">
    <source>
        <dbReference type="Proteomes" id="UP000076532"/>
    </source>
</evidence>
<protein>
    <recommendedName>
        <fullName evidence="3">HAT C-terminal dimerisation domain-containing protein</fullName>
    </recommendedName>
</protein>
<feature type="non-terminal residue" evidence="1">
    <location>
        <position position="1"/>
    </location>
</feature>
<feature type="non-terminal residue" evidence="1">
    <location>
        <position position="54"/>
    </location>
</feature>
<reference evidence="1 2" key="1">
    <citation type="journal article" date="2016" name="Mol. Biol. Evol.">
        <title>Comparative Genomics of Early-Diverging Mushroom-Forming Fungi Provides Insights into the Origins of Lignocellulose Decay Capabilities.</title>
        <authorList>
            <person name="Nagy L.G."/>
            <person name="Riley R."/>
            <person name="Tritt A."/>
            <person name="Adam C."/>
            <person name="Daum C."/>
            <person name="Floudas D."/>
            <person name="Sun H."/>
            <person name="Yadav J.S."/>
            <person name="Pangilinan J."/>
            <person name="Larsson K.H."/>
            <person name="Matsuura K."/>
            <person name="Barry K."/>
            <person name="Labutti K."/>
            <person name="Kuo R."/>
            <person name="Ohm R.A."/>
            <person name="Bhattacharya S.S."/>
            <person name="Shirouzu T."/>
            <person name="Yoshinaga Y."/>
            <person name="Martin F.M."/>
            <person name="Grigoriev I.V."/>
            <person name="Hibbett D.S."/>
        </authorList>
    </citation>
    <scope>NUCLEOTIDE SEQUENCE [LARGE SCALE GENOMIC DNA]</scope>
    <source>
        <strain evidence="1 2">CBS 109695</strain>
    </source>
</reference>